<evidence type="ECO:0000313" key="1">
    <source>
        <dbReference type="EMBL" id="KID81224.1"/>
    </source>
</evidence>
<accession>A0A0B4HP68</accession>
<gene>
    <name evidence="1" type="ORF">MGU_11404</name>
</gene>
<evidence type="ECO:0000313" key="2">
    <source>
        <dbReference type="Proteomes" id="UP000031192"/>
    </source>
</evidence>
<dbReference type="AlphaFoldDB" id="A0A0B4HP68"/>
<protein>
    <submittedName>
        <fullName evidence="1">Uncharacterized protein</fullName>
    </submittedName>
</protein>
<keyword evidence="2" id="KW-1185">Reference proteome</keyword>
<sequence>MPGVDGGVSIDGAHITDLNGSTSSRCATVYSSDSLTTSSFDATADYSSFFPLPCPMGMDQWPLKTKLASASNASCLSAPEDSSRLRAAVMPPNSSSFSCTDDAGCNATVIDMLESISAWRQFDNLLETMHAIRSCLRRFEVLAGCVRCGHKSAFIVMLLILAEKLLDQVSQLELGDKNLTSEANLQKGLRVGEYQLETHEERWIVYSGLLAYNIDQLRLILVRLYIHAESTKLHNHTETLKLLMLRSAATRKRVRDYAAV</sequence>
<proteinExistence type="predicted"/>
<dbReference type="EMBL" id="AZNH01000177">
    <property type="protein sequence ID" value="KID81224.1"/>
    <property type="molecule type" value="Genomic_DNA"/>
</dbReference>
<dbReference type="Proteomes" id="UP000031192">
    <property type="component" value="Unassembled WGS sequence"/>
</dbReference>
<reference evidence="1 2" key="1">
    <citation type="journal article" date="2014" name="Proc. Natl. Acad. Sci. U.S.A.">
        <title>Trajectory and genomic determinants of fungal-pathogen speciation and host adaptation.</title>
        <authorList>
            <person name="Hu X."/>
            <person name="Xiao G."/>
            <person name="Zheng P."/>
            <person name="Shang Y."/>
            <person name="Su Y."/>
            <person name="Zhang X."/>
            <person name="Liu X."/>
            <person name="Zhan S."/>
            <person name="St Leger R.J."/>
            <person name="Wang C."/>
        </authorList>
    </citation>
    <scope>NUCLEOTIDE SEQUENCE [LARGE SCALE GENOMIC DNA]</scope>
    <source>
        <strain evidence="1 2">ARSEF 977</strain>
    </source>
</reference>
<name>A0A0B4HP68_METGA</name>
<dbReference type="HOGENOM" id="CLU_1069922_0_0_1"/>
<organism evidence="1 2">
    <name type="scientific">Metarhizium guizhouense (strain ARSEF 977)</name>
    <dbReference type="NCBI Taxonomy" id="1276136"/>
    <lineage>
        <taxon>Eukaryota</taxon>
        <taxon>Fungi</taxon>
        <taxon>Dikarya</taxon>
        <taxon>Ascomycota</taxon>
        <taxon>Pezizomycotina</taxon>
        <taxon>Sordariomycetes</taxon>
        <taxon>Hypocreomycetidae</taxon>
        <taxon>Hypocreales</taxon>
        <taxon>Clavicipitaceae</taxon>
        <taxon>Metarhizium</taxon>
    </lineage>
</organism>
<comment type="caution">
    <text evidence="1">The sequence shown here is derived from an EMBL/GenBank/DDBJ whole genome shotgun (WGS) entry which is preliminary data.</text>
</comment>